<comment type="caution">
    <text evidence="1">The sequence shown here is derived from an EMBL/GenBank/DDBJ whole genome shotgun (WGS) entry which is preliminary data.</text>
</comment>
<reference evidence="2" key="1">
    <citation type="journal article" date="2019" name="Int. J. Syst. Evol. Microbiol.">
        <title>The Global Catalogue of Microorganisms (GCM) 10K type strain sequencing project: providing services to taxonomists for standard genome sequencing and annotation.</title>
        <authorList>
            <consortium name="The Broad Institute Genomics Platform"/>
            <consortium name="The Broad Institute Genome Sequencing Center for Infectious Disease"/>
            <person name="Wu L."/>
            <person name="Ma J."/>
        </authorList>
    </citation>
    <scope>NUCLEOTIDE SEQUENCE [LARGE SCALE GENOMIC DNA]</scope>
    <source>
        <strain evidence="2">CGMCC 4.7289</strain>
    </source>
</reference>
<sequence>MSAYIHPAQAIVREVTGPDRTGQISASPSADGRWDFSLIICDTDGQVMTDLTGVIAPSDVSLVLTVLPLEVATMSAWGGVPPMAERRRKHPNLYTKWTEADEAALVERFEAGEAYDDIAGALGRTAGGVKARLVRLGHLTAKEAGWPMGSLRAAADA</sequence>
<evidence type="ECO:0000313" key="2">
    <source>
        <dbReference type="Proteomes" id="UP001595816"/>
    </source>
</evidence>
<evidence type="ECO:0000313" key="1">
    <source>
        <dbReference type="EMBL" id="MFC4130291.1"/>
    </source>
</evidence>
<dbReference type="EMBL" id="JBHSAY010000005">
    <property type="protein sequence ID" value="MFC4130291.1"/>
    <property type="molecule type" value="Genomic_DNA"/>
</dbReference>
<name>A0ABV8LH95_9ACTN</name>
<dbReference type="Proteomes" id="UP001595816">
    <property type="component" value="Unassembled WGS sequence"/>
</dbReference>
<gene>
    <name evidence="1" type="ORF">ACFOZ4_06715</name>
</gene>
<proteinExistence type="predicted"/>
<organism evidence="1 2">
    <name type="scientific">Hamadaea flava</name>
    <dbReference type="NCBI Taxonomy" id="1742688"/>
    <lineage>
        <taxon>Bacteria</taxon>
        <taxon>Bacillati</taxon>
        <taxon>Actinomycetota</taxon>
        <taxon>Actinomycetes</taxon>
        <taxon>Micromonosporales</taxon>
        <taxon>Micromonosporaceae</taxon>
        <taxon>Hamadaea</taxon>
    </lineage>
</organism>
<evidence type="ECO:0008006" key="3">
    <source>
        <dbReference type="Google" id="ProtNLM"/>
    </source>
</evidence>
<protein>
    <recommendedName>
        <fullName evidence="3">Helix-turn-helix domain-containing protein</fullName>
    </recommendedName>
</protein>
<dbReference type="RefSeq" id="WP_253758157.1">
    <property type="nucleotide sequence ID" value="NZ_JAMZDZ010000001.1"/>
</dbReference>
<keyword evidence="2" id="KW-1185">Reference proteome</keyword>
<accession>A0ABV8LH95</accession>